<dbReference type="GO" id="GO:0008168">
    <property type="term" value="F:methyltransferase activity"/>
    <property type="evidence" value="ECO:0007669"/>
    <property type="project" value="UniProtKB-KW"/>
</dbReference>
<dbReference type="InterPro" id="IPR025714">
    <property type="entry name" value="Methyltranfer_dom"/>
</dbReference>
<dbReference type="Proteomes" id="UP000641514">
    <property type="component" value="Unassembled WGS sequence"/>
</dbReference>
<dbReference type="Pfam" id="PF21320">
    <property type="entry name" value="WHD_Rv2258c"/>
    <property type="match status" value="1"/>
</dbReference>
<dbReference type="InterPro" id="IPR036390">
    <property type="entry name" value="WH_DNA-bd_sf"/>
</dbReference>
<sequence length="365" mass="39300">MTSSATDKTGALADRVFNAVRGAMETQVMFLGATLGYYRALADSPSLTPAELADTTGTHPRYAREWLEHQAVCGYVEVDDPATPEDQRRYTLPPEHEAVLVDEDSLYFVAPFGQLAAAVGKHSDELLHAYRAGGGVSWATLGHDAREGQAAANRPLFLGPLVPDYLSKIPAVDAALSAGGAVADVGCGLGWSCIGIARGYPNATVHGFDIDEPSLAAARRNAEQYGVSDRVTFFDQLPDAGEYDLVCAFECIHDMSDPVSVLSAMRNMVAPTGTVVVMDERTHEHFTAPADEWEQMLYGFSLLCCLPDGMSHQPSAATGTVMRPATLEQYAKQAGFAGIEVLPLENDFFRFYILRTPNPLHPVAG</sequence>
<evidence type="ECO:0000259" key="2">
    <source>
        <dbReference type="Pfam" id="PF21320"/>
    </source>
</evidence>
<name>A0A916U239_9ACTN</name>
<evidence type="ECO:0000313" key="4">
    <source>
        <dbReference type="Proteomes" id="UP000641514"/>
    </source>
</evidence>
<evidence type="ECO:0000313" key="3">
    <source>
        <dbReference type="EMBL" id="GGC56328.1"/>
    </source>
</evidence>
<reference evidence="3" key="1">
    <citation type="journal article" date="2014" name="Int. J. Syst. Evol. Microbiol.">
        <title>Complete genome sequence of Corynebacterium casei LMG S-19264T (=DSM 44701T), isolated from a smear-ripened cheese.</title>
        <authorList>
            <consortium name="US DOE Joint Genome Institute (JGI-PGF)"/>
            <person name="Walter F."/>
            <person name="Albersmeier A."/>
            <person name="Kalinowski J."/>
            <person name="Ruckert C."/>
        </authorList>
    </citation>
    <scope>NUCLEOTIDE SEQUENCE</scope>
    <source>
        <strain evidence="3">CGMCC 1.15478</strain>
    </source>
</reference>
<protein>
    <submittedName>
        <fullName evidence="3">SAM-dependent methyltransferase</fullName>
    </submittedName>
</protein>
<dbReference type="CDD" id="cd02440">
    <property type="entry name" value="AdoMet_MTases"/>
    <property type="match status" value="1"/>
</dbReference>
<dbReference type="SUPFAM" id="SSF53335">
    <property type="entry name" value="S-adenosyl-L-methionine-dependent methyltransferases"/>
    <property type="match status" value="1"/>
</dbReference>
<keyword evidence="3" id="KW-0808">Transferase</keyword>
<organism evidence="3 4">
    <name type="scientific">Hoyosella rhizosphaerae</name>
    <dbReference type="NCBI Taxonomy" id="1755582"/>
    <lineage>
        <taxon>Bacteria</taxon>
        <taxon>Bacillati</taxon>
        <taxon>Actinomycetota</taxon>
        <taxon>Actinomycetes</taxon>
        <taxon>Mycobacteriales</taxon>
        <taxon>Hoyosellaceae</taxon>
        <taxon>Hoyosella</taxon>
    </lineage>
</organism>
<dbReference type="Gene3D" id="3.40.50.150">
    <property type="entry name" value="Vaccinia Virus protein VP39"/>
    <property type="match status" value="1"/>
</dbReference>
<dbReference type="PANTHER" id="PTHR45128">
    <property type="entry name" value="METHYLTRANSFERASE TYPE 11"/>
    <property type="match status" value="1"/>
</dbReference>
<keyword evidence="4" id="KW-1185">Reference proteome</keyword>
<proteinExistence type="predicted"/>
<dbReference type="RefSeq" id="WP_188670515.1">
    <property type="nucleotide sequence ID" value="NZ_BMJH01000001.1"/>
</dbReference>
<keyword evidence="3" id="KW-0489">Methyltransferase</keyword>
<dbReference type="PANTHER" id="PTHR45128:SF2">
    <property type="entry name" value="METHYLTRANSFERASE DOMAIN-CONTAINING PROTEIN"/>
    <property type="match status" value="1"/>
</dbReference>
<dbReference type="InterPro" id="IPR053173">
    <property type="entry name" value="SAM-binding_MTase"/>
</dbReference>
<dbReference type="InterPro" id="IPR036388">
    <property type="entry name" value="WH-like_DNA-bd_sf"/>
</dbReference>
<dbReference type="EMBL" id="BMJH01000001">
    <property type="protein sequence ID" value="GGC56328.1"/>
    <property type="molecule type" value="Genomic_DNA"/>
</dbReference>
<comment type="caution">
    <text evidence="3">The sequence shown here is derived from an EMBL/GenBank/DDBJ whole genome shotgun (WGS) entry which is preliminary data.</text>
</comment>
<evidence type="ECO:0000259" key="1">
    <source>
        <dbReference type="Pfam" id="PF13847"/>
    </source>
</evidence>
<dbReference type="GO" id="GO:0032259">
    <property type="term" value="P:methylation"/>
    <property type="evidence" value="ECO:0007669"/>
    <property type="project" value="UniProtKB-KW"/>
</dbReference>
<dbReference type="AlphaFoldDB" id="A0A916U239"/>
<dbReference type="Pfam" id="PF13847">
    <property type="entry name" value="Methyltransf_31"/>
    <property type="match status" value="1"/>
</dbReference>
<feature type="domain" description="Methyltransferase" evidence="1">
    <location>
        <begin position="178"/>
        <end position="296"/>
    </location>
</feature>
<reference evidence="3" key="2">
    <citation type="submission" date="2020-09" db="EMBL/GenBank/DDBJ databases">
        <authorList>
            <person name="Sun Q."/>
            <person name="Zhou Y."/>
        </authorList>
    </citation>
    <scope>NUCLEOTIDE SEQUENCE</scope>
    <source>
        <strain evidence="3">CGMCC 1.15478</strain>
    </source>
</reference>
<dbReference type="Gene3D" id="1.10.10.10">
    <property type="entry name" value="Winged helix-like DNA-binding domain superfamily/Winged helix DNA-binding domain"/>
    <property type="match status" value="1"/>
</dbReference>
<feature type="domain" description="S-adenosylmethionine-dependent methyltransferase Rv2258c-like winged HTH" evidence="2">
    <location>
        <begin position="31"/>
        <end position="100"/>
    </location>
</feature>
<accession>A0A916U239</accession>
<dbReference type="InterPro" id="IPR048711">
    <property type="entry name" value="WHD_Rv2258c"/>
</dbReference>
<gene>
    <name evidence="3" type="ORF">GCM10011410_06000</name>
</gene>
<dbReference type="InterPro" id="IPR029063">
    <property type="entry name" value="SAM-dependent_MTases_sf"/>
</dbReference>
<dbReference type="SUPFAM" id="SSF46785">
    <property type="entry name" value="Winged helix' DNA-binding domain"/>
    <property type="match status" value="1"/>
</dbReference>